<dbReference type="AlphaFoldDB" id="A0A183NWD5"/>
<dbReference type="Gene3D" id="3.20.20.190">
    <property type="entry name" value="Phosphatidylinositol (PI) phosphodiesterase"/>
    <property type="match status" value="1"/>
</dbReference>
<reference evidence="1 2" key="1">
    <citation type="submission" date="2018-11" db="EMBL/GenBank/DDBJ databases">
        <authorList>
            <consortium name="Pathogen Informatics"/>
        </authorList>
    </citation>
    <scope>NUCLEOTIDE SEQUENCE [LARGE SCALE GENOMIC DNA]</scope>
    <source>
        <strain>Denwood</strain>
        <strain evidence="2">Zambia</strain>
    </source>
</reference>
<dbReference type="GO" id="GO:0008081">
    <property type="term" value="F:phosphoric diester hydrolase activity"/>
    <property type="evidence" value="ECO:0007669"/>
    <property type="project" value="InterPro"/>
</dbReference>
<name>A0A183NWD5_9TREM</name>
<dbReference type="CDD" id="cd08616">
    <property type="entry name" value="PI-PLCXD1c"/>
    <property type="match status" value="1"/>
</dbReference>
<keyword evidence="2" id="KW-1185">Reference proteome</keyword>
<dbReference type="PANTHER" id="PTHR13593:SF113">
    <property type="entry name" value="SI:DKEY-266F7.9"/>
    <property type="match status" value="1"/>
</dbReference>
<dbReference type="Proteomes" id="UP000269396">
    <property type="component" value="Unassembled WGS sequence"/>
</dbReference>
<dbReference type="SUPFAM" id="SSF51695">
    <property type="entry name" value="PLC-like phosphodiesterases"/>
    <property type="match status" value="1"/>
</dbReference>
<accession>A0A183NWD5</accession>
<evidence type="ECO:0000313" key="2">
    <source>
        <dbReference type="Proteomes" id="UP000269396"/>
    </source>
</evidence>
<dbReference type="EMBL" id="UZAL01027579">
    <property type="protein sequence ID" value="VDP33825.1"/>
    <property type="molecule type" value="Genomic_DNA"/>
</dbReference>
<evidence type="ECO:0000313" key="1">
    <source>
        <dbReference type="EMBL" id="VDP33825.1"/>
    </source>
</evidence>
<dbReference type="InterPro" id="IPR017946">
    <property type="entry name" value="PLC-like_Pdiesterase_TIM-brl"/>
</dbReference>
<dbReference type="InterPro" id="IPR042158">
    <property type="entry name" value="PLCXD1/2/3"/>
</dbReference>
<dbReference type="STRING" id="31246.A0A183NWD5"/>
<sequence>MINPRSWMSDLPSHISQKALNLISIPGLSLCLLCFLVFFGTSTHIDSCLFNLNCLGYLVSLGSHNSFTYSITRHSPPSPDGPIFRLDTCLPRSFLSRILYPWSVTQSLSLFDQLEAGIRYFDFRICARQKCLNKCKNDESEFYLAHGLYANLLSTELQSILGFLKANPREVLIVDCNHFYNFETDEQECCFESTVLKILNNVMFPYQKNIPTLEELWSAKQQIIFISCHRESPEKIHPKFWPSSSIKSFWPETVGPRAMISFLNNHIKPHLHRPDNIFSVHQGILTPTLSFILLHPFSSVHRLAKIAGKYYQQWLNKPNQLAGPDGINITLIDFFATTYPTYIRDVVSINYKTWPNDKTST</sequence>
<protein>
    <submittedName>
        <fullName evidence="1">Uncharacterized protein</fullName>
    </submittedName>
</protein>
<gene>
    <name evidence="1" type="ORF">SMTD_LOCUS6421</name>
</gene>
<proteinExistence type="predicted"/>
<organism evidence="1 2">
    <name type="scientific">Schistosoma mattheei</name>
    <dbReference type="NCBI Taxonomy" id="31246"/>
    <lineage>
        <taxon>Eukaryota</taxon>
        <taxon>Metazoa</taxon>
        <taxon>Spiralia</taxon>
        <taxon>Lophotrochozoa</taxon>
        <taxon>Platyhelminthes</taxon>
        <taxon>Trematoda</taxon>
        <taxon>Digenea</taxon>
        <taxon>Strigeidida</taxon>
        <taxon>Schistosomatoidea</taxon>
        <taxon>Schistosomatidae</taxon>
        <taxon>Schistosoma</taxon>
    </lineage>
</organism>
<dbReference type="PANTHER" id="PTHR13593">
    <property type="match status" value="1"/>
</dbReference>
<dbReference type="InterPro" id="IPR051057">
    <property type="entry name" value="PI-PLC_domain"/>
</dbReference>
<dbReference type="GO" id="GO:0006629">
    <property type="term" value="P:lipid metabolic process"/>
    <property type="evidence" value="ECO:0007669"/>
    <property type="project" value="InterPro"/>
</dbReference>